<dbReference type="SUPFAM" id="SSF51556">
    <property type="entry name" value="Metallo-dependent hydrolases"/>
    <property type="match status" value="1"/>
</dbReference>
<dbReference type="PANTHER" id="PTHR42889">
    <property type="entry name" value="BLR3681 PROTEIN"/>
    <property type="match status" value="1"/>
</dbReference>
<dbReference type="PANTHER" id="PTHR42889:SF1">
    <property type="entry name" value="BLR3681 PROTEIN"/>
    <property type="match status" value="1"/>
</dbReference>
<evidence type="ECO:0000313" key="2">
    <source>
        <dbReference type="EMBL" id="SVA37249.1"/>
    </source>
</evidence>
<name>A0A381VA56_9ZZZZ</name>
<feature type="non-terminal residue" evidence="2">
    <location>
        <position position="1"/>
    </location>
</feature>
<dbReference type="InterPro" id="IPR006680">
    <property type="entry name" value="Amidohydro-rel"/>
</dbReference>
<accession>A0A381VA56</accession>
<dbReference type="Pfam" id="PF04909">
    <property type="entry name" value="Amidohydro_2"/>
    <property type="match status" value="1"/>
</dbReference>
<dbReference type="InterPro" id="IPR032466">
    <property type="entry name" value="Metal_Hydrolase"/>
</dbReference>
<proteinExistence type="predicted"/>
<organism evidence="2">
    <name type="scientific">marine metagenome</name>
    <dbReference type="NCBI Taxonomy" id="408172"/>
    <lineage>
        <taxon>unclassified sequences</taxon>
        <taxon>metagenomes</taxon>
        <taxon>ecological metagenomes</taxon>
    </lineage>
</organism>
<protein>
    <recommendedName>
        <fullName evidence="1">Amidohydrolase-related domain-containing protein</fullName>
    </recommendedName>
</protein>
<sequence length="375" mass="41707">EAWPKNQFIFDAQTHHVKDTIKGPLAMRKITGRLGFNQALVGVTPAEDALQRANYLKEIFLDSDTVMAVMSGGAVGPVKDHTLPVEDMVLTRNTMNEIAGSQRMLSHGLADPVRAGAIEELERQVTELGIDGWKCYTGNPYAPWRMDDQKIAYPFLEKALELGITNVSVHKGLPLSTRALQYFIPDDIPRAAKDFPDINFIVYHSGMRHMMANLPPTMRRLGENGYIEWTTDLCKARMANPDMTNVYMELGGVFGFSVITNPDICGHLLGQIIQAFGADHMIWGTDCIWFGSPQWQIEAFRRFQIPEALQEEYGYAAITDAERDLVFGLNVASLYGVDVSAARKAASGDVINNLRAQYREAGAEPSNTSYGWVRG</sequence>
<reference evidence="2" key="1">
    <citation type="submission" date="2018-05" db="EMBL/GenBank/DDBJ databases">
        <authorList>
            <person name="Lanie J.A."/>
            <person name="Ng W.-L."/>
            <person name="Kazmierczak K.M."/>
            <person name="Andrzejewski T.M."/>
            <person name="Davidsen T.M."/>
            <person name="Wayne K.J."/>
            <person name="Tettelin H."/>
            <person name="Glass J.I."/>
            <person name="Rusch D."/>
            <person name="Podicherti R."/>
            <person name="Tsui H.-C.T."/>
            <person name="Winkler M.E."/>
        </authorList>
    </citation>
    <scope>NUCLEOTIDE SEQUENCE</scope>
</reference>
<feature type="domain" description="Amidohydrolase-related" evidence="1">
    <location>
        <begin position="108"/>
        <end position="336"/>
    </location>
</feature>
<dbReference type="Gene3D" id="3.20.20.140">
    <property type="entry name" value="Metal-dependent hydrolases"/>
    <property type="match status" value="1"/>
</dbReference>
<dbReference type="AlphaFoldDB" id="A0A381VA56"/>
<dbReference type="GO" id="GO:0016787">
    <property type="term" value="F:hydrolase activity"/>
    <property type="evidence" value="ECO:0007669"/>
    <property type="project" value="InterPro"/>
</dbReference>
<dbReference type="EMBL" id="UINC01008268">
    <property type="protein sequence ID" value="SVA37249.1"/>
    <property type="molecule type" value="Genomic_DNA"/>
</dbReference>
<gene>
    <name evidence="2" type="ORF">METZ01_LOCUS90103</name>
</gene>
<evidence type="ECO:0000259" key="1">
    <source>
        <dbReference type="Pfam" id="PF04909"/>
    </source>
</evidence>